<dbReference type="EMBL" id="CM042049">
    <property type="protein sequence ID" value="KAI3746889.1"/>
    <property type="molecule type" value="Genomic_DNA"/>
</dbReference>
<organism evidence="1 2">
    <name type="scientific">Arctium lappa</name>
    <name type="common">Greater burdock</name>
    <name type="synonym">Lappa major</name>
    <dbReference type="NCBI Taxonomy" id="4217"/>
    <lineage>
        <taxon>Eukaryota</taxon>
        <taxon>Viridiplantae</taxon>
        <taxon>Streptophyta</taxon>
        <taxon>Embryophyta</taxon>
        <taxon>Tracheophyta</taxon>
        <taxon>Spermatophyta</taxon>
        <taxon>Magnoliopsida</taxon>
        <taxon>eudicotyledons</taxon>
        <taxon>Gunneridae</taxon>
        <taxon>Pentapetalae</taxon>
        <taxon>asterids</taxon>
        <taxon>campanulids</taxon>
        <taxon>Asterales</taxon>
        <taxon>Asteraceae</taxon>
        <taxon>Carduoideae</taxon>
        <taxon>Cardueae</taxon>
        <taxon>Arctiinae</taxon>
        <taxon>Arctium</taxon>
    </lineage>
</organism>
<evidence type="ECO:0000313" key="1">
    <source>
        <dbReference type="EMBL" id="KAI3746889.1"/>
    </source>
</evidence>
<protein>
    <submittedName>
        <fullName evidence="1">Uncharacterized protein</fullName>
    </submittedName>
</protein>
<comment type="caution">
    <text evidence="1">The sequence shown here is derived from an EMBL/GenBank/DDBJ whole genome shotgun (WGS) entry which is preliminary data.</text>
</comment>
<gene>
    <name evidence="1" type="ORF">L6452_09331</name>
</gene>
<proteinExistence type="predicted"/>
<keyword evidence="2" id="KW-1185">Reference proteome</keyword>
<accession>A0ACB9DJP6</accession>
<reference evidence="1 2" key="2">
    <citation type="journal article" date="2022" name="Mol. Ecol. Resour.">
        <title>The genomes of chicory, endive, great burdock and yacon provide insights into Asteraceae paleo-polyploidization history and plant inulin production.</title>
        <authorList>
            <person name="Fan W."/>
            <person name="Wang S."/>
            <person name="Wang H."/>
            <person name="Wang A."/>
            <person name="Jiang F."/>
            <person name="Liu H."/>
            <person name="Zhao H."/>
            <person name="Xu D."/>
            <person name="Zhang Y."/>
        </authorList>
    </citation>
    <scope>NUCLEOTIDE SEQUENCE [LARGE SCALE GENOMIC DNA]</scope>
    <source>
        <strain evidence="2">cv. Niubang</strain>
    </source>
</reference>
<name>A0ACB9DJP6_ARCLA</name>
<reference evidence="2" key="1">
    <citation type="journal article" date="2022" name="Mol. Ecol. Resour.">
        <title>The genomes of chicory, endive, great burdock and yacon provide insights into Asteraceae palaeo-polyploidization history and plant inulin production.</title>
        <authorList>
            <person name="Fan W."/>
            <person name="Wang S."/>
            <person name="Wang H."/>
            <person name="Wang A."/>
            <person name="Jiang F."/>
            <person name="Liu H."/>
            <person name="Zhao H."/>
            <person name="Xu D."/>
            <person name="Zhang Y."/>
        </authorList>
    </citation>
    <scope>NUCLEOTIDE SEQUENCE [LARGE SCALE GENOMIC DNA]</scope>
    <source>
        <strain evidence="2">cv. Niubang</strain>
    </source>
</reference>
<sequence length="1354" mass="149000">MMVDVVGAHEVDGDHGHDDLDSKTGSVRLVQECMQKETETYDANMDTEEAAGSGEDVCHFEKVEVTVKEEGLKRSLEASKDVQDSDRVLTIEKVEVAVKEEGLKRSLEASKDVQDSDRVLTIEKVEVAVKEEEGLKRSLEASKDVLQDSVRVLTIEKVEVVVKGEGLKRNLEVSGDVLQDSEGDAQKSGTCVRDSELAFESSRVEPQSGGGDIAVIDSKELMERGTEVVVEQNVESVEEVAGGDRAMDGRPGKEAQILDSSKIAESSTTTAELGSGEVDMIVVEEGLASKDEAQDGVSVDPSLVCDNNQNSSTELVNAGTDEVAGRSKEESLHPTIGVITDDSHRRENGLIDMEEESERGLSKEIMEQPIECDQQVTDGDCIVDEKIGKATKALDSLKIVEPSITTNFDSEDVDVVVDEGLASKGEAQDGVSVDASLVCADNRSLSTGEDDVNVQAENLDQQAEVDKLSKNQSFHPTTEVITNDAQTPENGPVVGDSKLAIESSNGEPQYGGETAVKDREETGRGLTEDDETVEQHTESVQEVTYGDGVMDEKTGNGDEVLDSSKIPVSLTTANLGPEEVLTTKVEAQDSDSVGPRLVCPDNRSLSTEVVNAFEEVSGVAPCADVAKDCVLHEDLEFSYEDAHMERGEDAGMDIDEVLGWKDEMPEIDVLSGNADHPETDQDFKINADSEGGVEQGLPESSCEPVIIGQPEENCKSRQPIVYERRVHVEVPLYDSLDGSRSPLLEDENLKVETDSEEDDESVQEEEKKAVGRSTNEVTEPLENESSCSLQQSCYFRPREKGQFSVSDLVWGKIRSHPWWPGQIFNPSDASEKAMRYHKKDCFLVAYFGDGTFAWNDSAVLKPFRPKFSQIEKNTNSEAFKNAVRCALEEVSRRVELGLACSCVPQEIYETIEYQNVENGGIRQKSNRRPGVDESAGVSSFEPDKLVDYARLLARFPGEGDKMELAMAKAQLSSYSRYKGYRKLPEFQFYGDILEEDASMLSEGVEQVNDHGAKISEKFENNLMDGEYPNKDRSLSDLTDDTPYSGDGDRTEGGNVTSSLVSSSGLKKRKARDSISNGSKKRPSPRLEKVPSALISTPKPSFKVGECIQRVASQLTGPPSVLKSNSDANGLHADQLVGPAVSLQTIENSETERMIVESKQSSVADMLSQLHLVAQDPMKGYSFLNTIIPFFYDRRTAVFSKSIRQNSSIGRPVSGKKRKTSNENEPEEFEFEFDDVNDSYWTDRIIQNHSEEQLLQDKDNQNEGQECHVVAYEPEKPAKASRRSNKKRVVSSNHEIESKEQSELVERRRQNLATEVILKFAEGRMAVHVWSSKNVQMQKLLIVVLESSTFLGQSV</sequence>
<evidence type="ECO:0000313" key="2">
    <source>
        <dbReference type="Proteomes" id="UP001055879"/>
    </source>
</evidence>
<dbReference type="Proteomes" id="UP001055879">
    <property type="component" value="Linkage Group LG03"/>
</dbReference>